<evidence type="ECO:0000256" key="6">
    <source>
        <dbReference type="SAM" id="Phobius"/>
    </source>
</evidence>
<evidence type="ECO:0000256" key="3">
    <source>
        <dbReference type="ARBA" id="ARBA00022692"/>
    </source>
</evidence>
<dbReference type="Pfam" id="PF03741">
    <property type="entry name" value="TerC"/>
    <property type="match status" value="1"/>
</dbReference>
<comment type="similarity">
    <text evidence="2">Belongs to the TerC family.</text>
</comment>
<feature type="transmembrane region" description="Helical" evidence="6">
    <location>
        <begin position="252"/>
        <end position="272"/>
    </location>
</feature>
<comment type="caution">
    <text evidence="7">The sequence shown here is derived from an EMBL/GenBank/DDBJ whole genome shotgun (WGS) entry which is preliminary data.</text>
</comment>
<dbReference type="NCBIfam" id="TIGR03718">
    <property type="entry name" value="R_switched_Alx"/>
    <property type="match status" value="1"/>
</dbReference>
<feature type="transmembrane region" description="Helical" evidence="6">
    <location>
        <begin position="6"/>
        <end position="24"/>
    </location>
</feature>
<evidence type="ECO:0000256" key="5">
    <source>
        <dbReference type="ARBA" id="ARBA00023136"/>
    </source>
</evidence>
<feature type="transmembrane region" description="Helical" evidence="6">
    <location>
        <begin position="101"/>
        <end position="123"/>
    </location>
</feature>
<reference evidence="8" key="1">
    <citation type="journal article" date="2019" name="Int. J. Syst. Evol. Microbiol.">
        <title>The Global Catalogue of Microorganisms (GCM) 10K type strain sequencing project: providing services to taxonomists for standard genome sequencing and annotation.</title>
        <authorList>
            <consortium name="The Broad Institute Genomics Platform"/>
            <consortium name="The Broad Institute Genome Sequencing Center for Infectious Disease"/>
            <person name="Wu L."/>
            <person name="Ma J."/>
        </authorList>
    </citation>
    <scope>NUCLEOTIDE SEQUENCE [LARGE SCALE GENOMIC DNA]</scope>
    <source>
        <strain evidence="8">JCM 18127</strain>
    </source>
</reference>
<evidence type="ECO:0000256" key="4">
    <source>
        <dbReference type="ARBA" id="ARBA00022989"/>
    </source>
</evidence>
<evidence type="ECO:0000313" key="7">
    <source>
        <dbReference type="EMBL" id="GAA4688034.1"/>
    </source>
</evidence>
<proteinExistence type="inferred from homology"/>
<evidence type="ECO:0000256" key="2">
    <source>
        <dbReference type="ARBA" id="ARBA00007511"/>
    </source>
</evidence>
<dbReference type="PANTHER" id="PTHR30238">
    <property type="entry name" value="MEMBRANE BOUND PREDICTED REDOX MODULATOR"/>
    <property type="match status" value="1"/>
</dbReference>
<feature type="transmembrane region" description="Helical" evidence="6">
    <location>
        <begin position="76"/>
        <end position="94"/>
    </location>
</feature>
<feature type="transmembrane region" description="Helical" evidence="6">
    <location>
        <begin position="36"/>
        <end position="56"/>
    </location>
</feature>
<name>A0ABP8WHV5_9ACTN</name>
<accession>A0ABP8WHV5</accession>
<sequence>MNDLFPWLALAGGITVLLVIDLLVVGRRNEMSLRAAAIASAIWVAIALAFGAVLLFTRGGGDAQLYLSGYLVEKSLSLDNVFVFLLVFSAFAVPVAERHRLLTYGIVGALVLRLVMILAGAALLNNFSWVAYIFAAFLIYTGWKMWAHRSDHGSEEKMVAKLRDRFPLAEAEKPGQLLGRIDGKRALTLGGASLFAIAVVDVVFAVDSVPAILAITSDTYIVFAANAFALLGLRPLFFLVADLVERLRHLKAALAVLLIFIGLKMVYGEIWGKVGPEVSLAGIGLILTIGVVASLIDKRPSPAEEKAAAAKAQDEDDDRVGA</sequence>
<keyword evidence="4 6" id="KW-1133">Transmembrane helix</keyword>
<dbReference type="RefSeq" id="WP_345266720.1">
    <property type="nucleotide sequence ID" value="NZ_BAABIM010000002.1"/>
</dbReference>
<dbReference type="InterPro" id="IPR022369">
    <property type="entry name" value="Integral_membrane_TerC_rswitch"/>
</dbReference>
<gene>
    <name evidence="7" type="ORF">GCM10023226_27400</name>
</gene>
<keyword evidence="5 6" id="KW-0472">Membrane</keyword>
<protein>
    <submittedName>
        <fullName evidence="7">TerC family protein</fullName>
    </submittedName>
</protein>
<evidence type="ECO:0000256" key="1">
    <source>
        <dbReference type="ARBA" id="ARBA00004141"/>
    </source>
</evidence>
<feature type="transmembrane region" description="Helical" evidence="6">
    <location>
        <begin position="278"/>
        <end position="296"/>
    </location>
</feature>
<comment type="subcellular location">
    <subcellularLocation>
        <location evidence="1">Membrane</location>
        <topology evidence="1">Multi-pass membrane protein</topology>
    </subcellularLocation>
</comment>
<feature type="transmembrane region" description="Helical" evidence="6">
    <location>
        <begin position="186"/>
        <end position="213"/>
    </location>
</feature>
<feature type="transmembrane region" description="Helical" evidence="6">
    <location>
        <begin position="129"/>
        <end position="147"/>
    </location>
</feature>
<dbReference type="PANTHER" id="PTHR30238:SF0">
    <property type="entry name" value="THYLAKOID MEMBRANE PROTEIN TERC, CHLOROPLASTIC"/>
    <property type="match status" value="1"/>
</dbReference>
<evidence type="ECO:0000313" key="8">
    <source>
        <dbReference type="Proteomes" id="UP001500621"/>
    </source>
</evidence>
<keyword evidence="3 6" id="KW-0812">Transmembrane</keyword>
<feature type="transmembrane region" description="Helical" evidence="6">
    <location>
        <begin position="219"/>
        <end position="240"/>
    </location>
</feature>
<dbReference type="InterPro" id="IPR005496">
    <property type="entry name" value="Integral_membrane_TerC"/>
</dbReference>
<dbReference type="EMBL" id="BAABIM010000002">
    <property type="protein sequence ID" value="GAA4688034.1"/>
    <property type="molecule type" value="Genomic_DNA"/>
</dbReference>
<organism evidence="7 8">
    <name type="scientific">Nocardioides nanhaiensis</name>
    <dbReference type="NCBI Taxonomy" id="1476871"/>
    <lineage>
        <taxon>Bacteria</taxon>
        <taxon>Bacillati</taxon>
        <taxon>Actinomycetota</taxon>
        <taxon>Actinomycetes</taxon>
        <taxon>Propionibacteriales</taxon>
        <taxon>Nocardioidaceae</taxon>
        <taxon>Nocardioides</taxon>
    </lineage>
</organism>
<dbReference type="Proteomes" id="UP001500621">
    <property type="component" value="Unassembled WGS sequence"/>
</dbReference>
<keyword evidence="8" id="KW-1185">Reference proteome</keyword>